<dbReference type="Proteomes" id="UP000077275">
    <property type="component" value="Unassembled WGS sequence"/>
</dbReference>
<dbReference type="PATRIC" id="fig|47311.3.peg.364"/>
<dbReference type="Pfam" id="PF04608">
    <property type="entry name" value="PgpA"/>
    <property type="match status" value="1"/>
</dbReference>
<comment type="caution">
    <text evidence="2">The sequence shown here is derived from an EMBL/GenBank/DDBJ whole genome shotgun (WGS) entry which is preliminary data.</text>
</comment>
<protein>
    <submittedName>
        <fullName evidence="2">Phosphatidylglycerophosphatase A</fullName>
    </submittedName>
</protein>
<accession>A0A166F3P7</accession>
<evidence type="ECO:0000313" key="3">
    <source>
        <dbReference type="Proteomes" id="UP000077275"/>
    </source>
</evidence>
<name>A0A166F3P7_9EURY</name>
<sequence>MGNNKSKKIEKKIFDNIQIIKDHDSICINTDDYFLAVNDLDVSNGIDIIKNLVILSPNTFKNSELNESYIAHAFENKNFFIEESHGMAILNFADNSLRRMNITNNLRVVENPSGLQNAKMDLSQIIIINEELNLKEILEFHKIAIETKVKYFEYQKFPDHIQEVLNNNEFLVIACPISKYKIDNDNNEISQILENSFNSESTNKEESEKIYSTRKKELLKIKNEMVKSIIRSSKHFLDNINIDFGILDYIFAEGITIDHLVDAGMELCVGIEETQELRDKLKAQIFLSLEDINVIALLISAIRCEDDFQNNRVREVDVEDDPAYLYTDEVLGMAIANQIAGTKATFNFKRYDEEKPGILSGLGPMVDDIFAGLIAGCMSKIFEEH</sequence>
<dbReference type="RefSeq" id="WP_067258054.1">
    <property type="nucleotide sequence ID" value="NZ_LWMW01000054.1"/>
</dbReference>
<evidence type="ECO:0000259" key="1">
    <source>
        <dbReference type="Pfam" id="PF04608"/>
    </source>
</evidence>
<dbReference type="SUPFAM" id="SSF101307">
    <property type="entry name" value="YutG-like"/>
    <property type="match status" value="1"/>
</dbReference>
<dbReference type="GO" id="GO:0006629">
    <property type="term" value="P:lipid metabolic process"/>
    <property type="evidence" value="ECO:0007669"/>
    <property type="project" value="InterPro"/>
</dbReference>
<feature type="domain" description="YutG/PgpA" evidence="1">
    <location>
        <begin position="292"/>
        <end position="381"/>
    </location>
</feature>
<dbReference type="GO" id="GO:0008962">
    <property type="term" value="F:phosphatidylglycerophosphatase activity"/>
    <property type="evidence" value="ECO:0007669"/>
    <property type="project" value="InterPro"/>
</dbReference>
<dbReference type="InterPro" id="IPR036681">
    <property type="entry name" value="PgpA-like_sf"/>
</dbReference>
<dbReference type="Gene3D" id="1.10.3760.10">
    <property type="entry name" value="PgpA-like"/>
    <property type="match status" value="1"/>
</dbReference>
<dbReference type="STRING" id="47311.MBCUT_03300"/>
<gene>
    <name evidence="2" type="ORF">MBCUT_03300</name>
</gene>
<organism evidence="2 3">
    <name type="scientific">Methanobrevibacter cuticularis</name>
    <dbReference type="NCBI Taxonomy" id="47311"/>
    <lineage>
        <taxon>Archaea</taxon>
        <taxon>Methanobacteriati</taxon>
        <taxon>Methanobacteriota</taxon>
        <taxon>Methanomada group</taxon>
        <taxon>Methanobacteria</taxon>
        <taxon>Methanobacteriales</taxon>
        <taxon>Methanobacteriaceae</taxon>
        <taxon>Methanobrevibacter</taxon>
    </lineage>
</organism>
<proteinExistence type="predicted"/>
<reference evidence="2 3" key="1">
    <citation type="submission" date="2016-04" db="EMBL/GenBank/DDBJ databases">
        <title>Genome sequence of Methanobrevibacter cuticularis DSM 11139.</title>
        <authorList>
            <person name="Poehlein A."/>
            <person name="Seedorf H."/>
            <person name="Daniel R."/>
        </authorList>
    </citation>
    <scope>NUCLEOTIDE SEQUENCE [LARGE SCALE GENOMIC DNA]</scope>
    <source>
        <strain evidence="2 3">DSM 11139</strain>
    </source>
</reference>
<dbReference type="CDD" id="cd06971">
    <property type="entry name" value="PgpA"/>
    <property type="match status" value="1"/>
</dbReference>
<dbReference type="EMBL" id="LWMW01000054">
    <property type="protein sequence ID" value="KZX17283.1"/>
    <property type="molecule type" value="Genomic_DNA"/>
</dbReference>
<keyword evidence="3" id="KW-1185">Reference proteome</keyword>
<dbReference type="AlphaFoldDB" id="A0A166F3P7"/>
<evidence type="ECO:0000313" key="2">
    <source>
        <dbReference type="EMBL" id="KZX17283.1"/>
    </source>
</evidence>
<dbReference type="InterPro" id="IPR007686">
    <property type="entry name" value="YutG/PgpA"/>
</dbReference>